<evidence type="ECO:0000313" key="8">
    <source>
        <dbReference type="Proteomes" id="UP001223743"/>
    </source>
</evidence>
<name>A0ABU0M6P0_9HYPH</name>
<dbReference type="RefSeq" id="WP_266279343.1">
    <property type="nucleotide sequence ID" value="NZ_JAPKNF010000001.1"/>
</dbReference>
<evidence type="ECO:0000259" key="6">
    <source>
        <dbReference type="PROSITE" id="PS50893"/>
    </source>
</evidence>
<accession>A0ABU0M6P0</accession>
<protein>
    <submittedName>
        <fullName evidence="7">Iron complex transport system ATP-binding protein</fullName>
    </submittedName>
</protein>
<dbReference type="NCBIfam" id="NF010068">
    <property type="entry name" value="PRK13548.1"/>
    <property type="match status" value="1"/>
</dbReference>
<dbReference type="CDD" id="cd03214">
    <property type="entry name" value="ABC_Iron-Siderophores_B12_Hemin"/>
    <property type="match status" value="1"/>
</dbReference>
<sequence>MITAEDITIRAGGNVLIDRVSLALRPGSVTAIVGPNGAGKSTLVRALTGEIAPAAGRVAIDGEDLARLAPRALAARRAVLPQASSLAFPYTVHEVVRLGVLAARDRRAANDRVVAALSAVDLSGFGGRLYQQLSGGEQQRVHLARVLCQLPEPCPGGQAAWLFLDEPTSSLDLRHQLMALAAAQRFARAGGGVVAVLHDLNLAARHADRIVVVRKGRIAADGPPAEVLTAGLIEDVFGVALAVGLTGDGTPYVLPHGIAAAS</sequence>
<evidence type="ECO:0000256" key="5">
    <source>
        <dbReference type="ARBA" id="ARBA00037066"/>
    </source>
</evidence>
<comment type="function">
    <text evidence="5">Part of the ABC transporter complex HmuTUV involved in hemin import. Responsible for energy coupling to the transport system.</text>
</comment>
<reference evidence="7 8" key="1">
    <citation type="submission" date="2023-07" db="EMBL/GenBank/DDBJ databases">
        <title>Genomic Encyclopedia of Type Strains, Phase IV (KMG-IV): sequencing the most valuable type-strain genomes for metagenomic binning, comparative biology and taxonomic classification.</title>
        <authorList>
            <person name="Goeker M."/>
        </authorList>
    </citation>
    <scope>NUCLEOTIDE SEQUENCE [LARGE SCALE GENOMIC DNA]</scope>
    <source>
        <strain evidence="7 8">B1-1</strain>
    </source>
</reference>
<dbReference type="Proteomes" id="UP001223743">
    <property type="component" value="Unassembled WGS sequence"/>
</dbReference>
<dbReference type="EMBL" id="JAUSWJ010000001">
    <property type="protein sequence ID" value="MDQ0516640.1"/>
    <property type="molecule type" value="Genomic_DNA"/>
</dbReference>
<comment type="caution">
    <text evidence="7">The sequence shown here is derived from an EMBL/GenBank/DDBJ whole genome shotgun (WGS) entry which is preliminary data.</text>
</comment>
<proteinExistence type="predicted"/>
<dbReference type="PROSITE" id="PS50893">
    <property type="entry name" value="ABC_TRANSPORTER_2"/>
    <property type="match status" value="1"/>
</dbReference>
<dbReference type="PANTHER" id="PTHR42794:SF1">
    <property type="entry name" value="HEMIN IMPORT ATP-BINDING PROTEIN HMUV"/>
    <property type="match status" value="1"/>
</dbReference>
<keyword evidence="8" id="KW-1185">Reference proteome</keyword>
<feature type="domain" description="ABC transporter" evidence="6">
    <location>
        <begin position="2"/>
        <end position="240"/>
    </location>
</feature>
<keyword evidence="3 7" id="KW-0067">ATP-binding</keyword>
<gene>
    <name evidence="7" type="ORF">QO015_002253</name>
</gene>
<evidence type="ECO:0000256" key="1">
    <source>
        <dbReference type="ARBA" id="ARBA00022448"/>
    </source>
</evidence>
<dbReference type="PANTHER" id="PTHR42794">
    <property type="entry name" value="HEMIN IMPORT ATP-BINDING PROTEIN HMUV"/>
    <property type="match status" value="1"/>
</dbReference>
<dbReference type="InterPro" id="IPR027417">
    <property type="entry name" value="P-loop_NTPase"/>
</dbReference>
<dbReference type="GO" id="GO:0005524">
    <property type="term" value="F:ATP binding"/>
    <property type="evidence" value="ECO:0007669"/>
    <property type="project" value="UniProtKB-KW"/>
</dbReference>
<evidence type="ECO:0000313" key="7">
    <source>
        <dbReference type="EMBL" id="MDQ0516640.1"/>
    </source>
</evidence>
<dbReference type="SUPFAM" id="SSF52540">
    <property type="entry name" value="P-loop containing nucleoside triphosphate hydrolases"/>
    <property type="match status" value="1"/>
</dbReference>
<evidence type="ECO:0000256" key="3">
    <source>
        <dbReference type="ARBA" id="ARBA00022840"/>
    </source>
</evidence>
<keyword evidence="4" id="KW-1278">Translocase</keyword>
<evidence type="ECO:0000256" key="2">
    <source>
        <dbReference type="ARBA" id="ARBA00022741"/>
    </source>
</evidence>
<evidence type="ECO:0000256" key="4">
    <source>
        <dbReference type="ARBA" id="ARBA00022967"/>
    </source>
</evidence>
<dbReference type="SMART" id="SM00382">
    <property type="entry name" value="AAA"/>
    <property type="match status" value="1"/>
</dbReference>
<dbReference type="Gene3D" id="3.40.50.300">
    <property type="entry name" value="P-loop containing nucleotide triphosphate hydrolases"/>
    <property type="match status" value="1"/>
</dbReference>
<dbReference type="InterPro" id="IPR003593">
    <property type="entry name" value="AAA+_ATPase"/>
</dbReference>
<keyword evidence="1" id="KW-0813">Transport</keyword>
<keyword evidence="2" id="KW-0547">Nucleotide-binding</keyword>
<organism evidence="7 8">
    <name type="scientific">Kaistia geumhonensis</name>
    <dbReference type="NCBI Taxonomy" id="410839"/>
    <lineage>
        <taxon>Bacteria</taxon>
        <taxon>Pseudomonadati</taxon>
        <taxon>Pseudomonadota</taxon>
        <taxon>Alphaproteobacteria</taxon>
        <taxon>Hyphomicrobiales</taxon>
        <taxon>Kaistiaceae</taxon>
        <taxon>Kaistia</taxon>
    </lineage>
</organism>
<dbReference type="Pfam" id="PF00005">
    <property type="entry name" value="ABC_tran"/>
    <property type="match status" value="1"/>
</dbReference>
<dbReference type="InterPro" id="IPR003439">
    <property type="entry name" value="ABC_transporter-like_ATP-bd"/>
</dbReference>